<feature type="region of interest" description="Disordered" evidence="9">
    <location>
        <begin position="1"/>
        <end position="136"/>
    </location>
</feature>
<dbReference type="PANTHER" id="PTHR13124:SF12">
    <property type="entry name" value="LARGE RIBOSOMAL SUBUNIT PROTEIN ML46"/>
    <property type="match status" value="1"/>
</dbReference>
<dbReference type="Pfam" id="PF11788">
    <property type="entry name" value="MRP-L46"/>
    <property type="match status" value="1"/>
</dbReference>
<evidence type="ECO:0000256" key="6">
    <source>
        <dbReference type="ARBA" id="ARBA00023274"/>
    </source>
</evidence>
<evidence type="ECO:0000256" key="2">
    <source>
        <dbReference type="ARBA" id="ARBA00009070"/>
    </source>
</evidence>
<organism evidence="11 12">
    <name type="scientific">Apteryx owenii</name>
    <name type="common">Little spotted kiwi</name>
    <dbReference type="NCBI Taxonomy" id="8824"/>
    <lineage>
        <taxon>Eukaryota</taxon>
        <taxon>Metazoa</taxon>
        <taxon>Chordata</taxon>
        <taxon>Craniata</taxon>
        <taxon>Vertebrata</taxon>
        <taxon>Euteleostomi</taxon>
        <taxon>Archelosauria</taxon>
        <taxon>Archosauria</taxon>
        <taxon>Dinosauria</taxon>
        <taxon>Saurischia</taxon>
        <taxon>Theropoda</taxon>
        <taxon>Coelurosauria</taxon>
        <taxon>Aves</taxon>
        <taxon>Palaeognathae</taxon>
        <taxon>Apterygiformes</taxon>
        <taxon>Apterygidae</taxon>
        <taxon>Apteryx</taxon>
    </lineage>
</organism>
<feature type="compositionally biased region" description="Low complexity" evidence="9">
    <location>
        <begin position="77"/>
        <end position="92"/>
    </location>
</feature>
<dbReference type="Ensembl" id="ENSAOWT00000004687.1">
    <property type="protein sequence ID" value="ENSAOWP00000004101.1"/>
    <property type="gene ID" value="ENSAOWG00000002862.1"/>
</dbReference>
<evidence type="ECO:0000256" key="7">
    <source>
        <dbReference type="ARBA" id="ARBA00035190"/>
    </source>
</evidence>
<evidence type="ECO:0000256" key="5">
    <source>
        <dbReference type="ARBA" id="ARBA00023128"/>
    </source>
</evidence>
<keyword evidence="3" id="KW-0809">Transit peptide</keyword>
<dbReference type="InterPro" id="IPR033650">
    <property type="entry name" value="Ribosomal_mL46_NUDIX"/>
</dbReference>
<keyword evidence="12" id="KW-1185">Reference proteome</keyword>
<evidence type="ECO:0000256" key="1">
    <source>
        <dbReference type="ARBA" id="ARBA00004173"/>
    </source>
</evidence>
<proteinExistence type="inferred from homology"/>
<dbReference type="InterPro" id="IPR021757">
    <property type="entry name" value="Ribosomal_mL46_N"/>
</dbReference>
<dbReference type="InterPro" id="IPR015797">
    <property type="entry name" value="NUDIX_hydrolase-like_dom_sf"/>
</dbReference>
<evidence type="ECO:0000313" key="12">
    <source>
        <dbReference type="Proteomes" id="UP000694424"/>
    </source>
</evidence>
<protein>
    <recommendedName>
        <fullName evidence="7">Large ribosomal subunit protein mL46</fullName>
    </recommendedName>
    <alternativeName>
        <fullName evidence="8">39S ribosomal protein L46, mitochondrial</fullName>
    </alternativeName>
</protein>
<evidence type="ECO:0000256" key="4">
    <source>
        <dbReference type="ARBA" id="ARBA00022980"/>
    </source>
</evidence>
<dbReference type="InterPro" id="IPR040008">
    <property type="entry name" value="Ribosomal_mL46"/>
</dbReference>
<feature type="domain" description="Large ribosomal subunit protein mL46 N-terminal" evidence="10">
    <location>
        <begin position="178"/>
        <end position="276"/>
    </location>
</feature>
<accession>A0A8B9P3A2</accession>
<comment type="subcellular location">
    <subcellularLocation>
        <location evidence="1">Mitochondrion</location>
    </subcellularLocation>
</comment>
<dbReference type="AlphaFoldDB" id="A0A8B9P3A2"/>
<evidence type="ECO:0000259" key="10">
    <source>
        <dbReference type="Pfam" id="PF11788"/>
    </source>
</evidence>
<dbReference type="Gene3D" id="3.90.79.10">
    <property type="entry name" value="Nucleoside Triphosphate Pyrophosphohydrolase"/>
    <property type="match status" value="1"/>
</dbReference>
<evidence type="ECO:0000256" key="8">
    <source>
        <dbReference type="ARBA" id="ARBA00035534"/>
    </source>
</evidence>
<dbReference type="GO" id="GO:0005762">
    <property type="term" value="C:mitochondrial large ribosomal subunit"/>
    <property type="evidence" value="ECO:0007669"/>
    <property type="project" value="TreeGrafter"/>
</dbReference>
<keyword evidence="4" id="KW-0689">Ribosomal protein</keyword>
<feature type="compositionally biased region" description="Basic residues" evidence="9">
    <location>
        <begin position="125"/>
        <end position="136"/>
    </location>
</feature>
<dbReference type="PANTHER" id="PTHR13124">
    <property type="entry name" value="39S RIBOSOMAL PROTEIN L46, MITOCHONDRIAL PRECURSOR-RELATED"/>
    <property type="match status" value="1"/>
</dbReference>
<name>A0A8B9P3A2_APTOW</name>
<reference evidence="11" key="2">
    <citation type="submission" date="2025-09" db="UniProtKB">
        <authorList>
            <consortium name="Ensembl"/>
        </authorList>
    </citation>
    <scope>IDENTIFICATION</scope>
</reference>
<reference evidence="11" key="1">
    <citation type="submission" date="2025-08" db="UniProtKB">
        <authorList>
            <consortium name="Ensembl"/>
        </authorList>
    </citation>
    <scope>IDENTIFICATION</scope>
</reference>
<keyword evidence="6" id="KW-0687">Ribonucleoprotein</keyword>
<feature type="compositionally biased region" description="Low complexity" evidence="9">
    <location>
        <begin position="10"/>
        <end position="28"/>
    </location>
</feature>
<evidence type="ECO:0000256" key="3">
    <source>
        <dbReference type="ARBA" id="ARBA00022946"/>
    </source>
</evidence>
<dbReference type="GO" id="GO:0003735">
    <property type="term" value="F:structural constituent of ribosome"/>
    <property type="evidence" value="ECO:0007669"/>
    <property type="project" value="InterPro"/>
</dbReference>
<comment type="similarity">
    <text evidence="2">Belongs to the mitochondrion-specific ribosomal protein mL46 family.</text>
</comment>
<evidence type="ECO:0000256" key="9">
    <source>
        <dbReference type="SAM" id="MobiDB-lite"/>
    </source>
</evidence>
<sequence length="414" mass="46215">MRTCTEQAFALAPEAPAGLPSAPLPGASRLQPRSAAGQRGEREGWQGRPRPGGTLLRAANPVRASSGRGELEGKGRGAPPAAALGPPRAAAAPPTPRSPPRRSEEPLPGNRQRRAHGSAPPALRSARRPGRWRWRPGHREARRALGGKMAAPIAGHCGPRGSTMAAPMQRAAAAPRPWRLFGALCLLRLPRITQPLRREEEEMAALMGQIELEKSHYSDHEIRRLEEEEQLKRRKESMYDDDEGPGKTVVMAQDLEDKWEQKLLQFKAAPRLTDADKNNIRTSLNRKLDSNLMLLVKQKIGNQELWLLPQAEWQPGETLRSTAERAMATFLGDHIQAKFLGNAPYGLYKYKFPRAIRTEDNVGAKVFFFKAFLQSNDLSQAELKEDYLWVTKDELGGYLKSEYLKKVNRFLLDL</sequence>
<keyword evidence="5" id="KW-0496">Mitochondrion</keyword>
<dbReference type="FunFam" id="3.90.79.10:FF:000018">
    <property type="entry name" value="39S ribosomal protein L46, mitochondrial"/>
    <property type="match status" value="1"/>
</dbReference>
<dbReference type="SUPFAM" id="SSF55811">
    <property type="entry name" value="Nudix"/>
    <property type="match status" value="1"/>
</dbReference>
<dbReference type="GO" id="GO:0005743">
    <property type="term" value="C:mitochondrial inner membrane"/>
    <property type="evidence" value="ECO:0007669"/>
    <property type="project" value="UniProtKB-ARBA"/>
</dbReference>
<dbReference type="Proteomes" id="UP000694424">
    <property type="component" value="Unplaced"/>
</dbReference>
<dbReference type="CDD" id="cd04661">
    <property type="entry name" value="NUDIX_MRP_L46"/>
    <property type="match status" value="1"/>
</dbReference>
<evidence type="ECO:0000313" key="11">
    <source>
        <dbReference type="Ensembl" id="ENSAOWP00000004101.1"/>
    </source>
</evidence>